<evidence type="ECO:0000313" key="2">
    <source>
        <dbReference type="EMBL" id="MBB2968958.1"/>
    </source>
</evidence>
<sequence>MIRSRRPRQNPARPLRPRGRSASLAVAALAAAVAGVLLPATAASAHGFSSVVYVDAKAAPDGGVRTTLDLEYDLLVVSAAEKEKDQGLFDQGMDLFQTGEEATAMNAHADTVVAYVTDRFTVSAAGEACTPSRVGDITVHERDAVPYATLVLDFACADTGHATGHELRSGLFPDSEDYVRDTKTIVTYDLDGKDGSAALDAAHPSFSTEQTGGERFGEFFLLGAEHLLGGIDHILFLLALIVGSRRLRDVVLAATTFTVAHSITFLLAALGFVTVPAAVVEPVIALSIAVVAAWYLWTVRGRVTMSPAELAIDVRPTSSGPLGLDRADWLRLAVVFLFGLVHGLGFASALGIDEPWSWTLLWSLLIFNVGIEAVQLGIIAVVFPLLVLLRKRAPRVGLWVGIAVAAVVTAVALFWFVGRVLGLEWG</sequence>
<keyword evidence="1" id="KW-0472">Membrane</keyword>
<keyword evidence="1" id="KW-1133">Transmembrane helix</keyword>
<organism evidence="2 3">
    <name type="scientific">Leifsonia aquatica</name>
    <name type="common">Corynebacterium aquaticum</name>
    <dbReference type="NCBI Taxonomy" id="144185"/>
    <lineage>
        <taxon>Bacteria</taxon>
        <taxon>Bacillati</taxon>
        <taxon>Actinomycetota</taxon>
        <taxon>Actinomycetes</taxon>
        <taxon>Micrococcales</taxon>
        <taxon>Microbacteriaceae</taxon>
        <taxon>Leifsonia</taxon>
    </lineage>
</organism>
<feature type="transmembrane region" description="Helical" evidence="1">
    <location>
        <begin position="329"/>
        <end position="352"/>
    </location>
</feature>
<evidence type="ECO:0000313" key="3">
    <source>
        <dbReference type="Proteomes" id="UP000538196"/>
    </source>
</evidence>
<reference evidence="2 3" key="1">
    <citation type="submission" date="2020-08" db="EMBL/GenBank/DDBJ databases">
        <title>Sequencing the genomes of 1000 actinobacteria strains.</title>
        <authorList>
            <person name="Klenk H.-P."/>
        </authorList>
    </citation>
    <scope>NUCLEOTIDE SEQUENCE [LARGE SCALE GENOMIC DNA]</scope>
    <source>
        <strain evidence="2 3">DSM 20146</strain>
    </source>
</reference>
<name>A0A7W4V097_LEIAQ</name>
<keyword evidence="1" id="KW-0812">Transmembrane</keyword>
<accession>A0A7W4V097</accession>
<dbReference type="Proteomes" id="UP000538196">
    <property type="component" value="Unassembled WGS sequence"/>
</dbReference>
<dbReference type="RefSeq" id="WP_338092051.1">
    <property type="nucleotide sequence ID" value="NZ_JACHVP010000005.1"/>
</dbReference>
<proteinExistence type="predicted"/>
<comment type="caution">
    <text evidence="2">The sequence shown here is derived from an EMBL/GenBank/DDBJ whole genome shotgun (WGS) entry which is preliminary data.</text>
</comment>
<feature type="transmembrane region" description="Helical" evidence="1">
    <location>
        <begin position="250"/>
        <end position="273"/>
    </location>
</feature>
<dbReference type="EMBL" id="JACHVP010000005">
    <property type="protein sequence ID" value="MBB2968958.1"/>
    <property type="molecule type" value="Genomic_DNA"/>
</dbReference>
<dbReference type="Pfam" id="PF13795">
    <property type="entry name" value="HupE_UreJ_2"/>
    <property type="match status" value="2"/>
</dbReference>
<keyword evidence="3" id="KW-1185">Reference proteome</keyword>
<evidence type="ECO:0000256" key="1">
    <source>
        <dbReference type="SAM" id="Phobius"/>
    </source>
</evidence>
<feature type="transmembrane region" description="Helical" evidence="1">
    <location>
        <begin position="396"/>
        <end position="417"/>
    </location>
</feature>
<feature type="transmembrane region" description="Helical" evidence="1">
    <location>
        <begin position="364"/>
        <end position="389"/>
    </location>
</feature>
<dbReference type="AlphaFoldDB" id="A0A7W4V097"/>
<protein>
    <submittedName>
        <fullName evidence="2">Hydrogenase/urease accessory protein HupE</fullName>
    </submittedName>
</protein>
<feature type="transmembrane region" description="Helical" evidence="1">
    <location>
        <begin position="219"/>
        <end position="243"/>
    </location>
</feature>
<dbReference type="InterPro" id="IPR032809">
    <property type="entry name" value="Put_HupE_UreJ"/>
</dbReference>
<gene>
    <name evidence="2" type="ORF">FHX33_003740</name>
</gene>
<feature type="transmembrane region" description="Helical" evidence="1">
    <location>
        <begin position="279"/>
        <end position="297"/>
    </location>
</feature>